<evidence type="ECO:0000313" key="1">
    <source>
        <dbReference type="EMBL" id="OIR03951.1"/>
    </source>
</evidence>
<protein>
    <submittedName>
        <fullName evidence="1">Uncharacterized protein</fullName>
    </submittedName>
</protein>
<comment type="caution">
    <text evidence="1">The sequence shown here is derived from an EMBL/GenBank/DDBJ whole genome shotgun (WGS) entry which is preliminary data.</text>
</comment>
<gene>
    <name evidence="1" type="ORF">GALL_138880</name>
</gene>
<proteinExistence type="predicted"/>
<sequence length="174" mass="19276">MSSRPTDSGKGALPYVDVKPQGAADFYFAINATFRFLLERFGRRGWIAYLTELGRGYYEPVNRAWREGGLPAIAEYWRAFFAAEPGAVVEVVQKRDRVEIEVRECPAIRHLRAGGRRIVPEFCQHCHHLGAARAEAAGYVMRLEGGDGSCRHTYAEPGAGLPPQDPAAIREVAS</sequence>
<dbReference type="EMBL" id="MLJW01000061">
    <property type="protein sequence ID" value="OIR03951.1"/>
    <property type="molecule type" value="Genomic_DNA"/>
</dbReference>
<accession>A0A1J5S6L9</accession>
<reference evidence="1" key="1">
    <citation type="submission" date="2016-10" db="EMBL/GenBank/DDBJ databases">
        <title>Sequence of Gallionella enrichment culture.</title>
        <authorList>
            <person name="Poehlein A."/>
            <person name="Muehling M."/>
            <person name="Daniel R."/>
        </authorList>
    </citation>
    <scope>NUCLEOTIDE SEQUENCE</scope>
</reference>
<dbReference type="AlphaFoldDB" id="A0A1J5S6L9"/>
<organism evidence="1">
    <name type="scientific">mine drainage metagenome</name>
    <dbReference type="NCBI Taxonomy" id="410659"/>
    <lineage>
        <taxon>unclassified sequences</taxon>
        <taxon>metagenomes</taxon>
        <taxon>ecological metagenomes</taxon>
    </lineage>
</organism>
<name>A0A1J5S6L9_9ZZZZ</name>